<gene>
    <name evidence="3" type="ORF">WJ0W_001389</name>
</gene>
<proteinExistence type="predicted"/>
<dbReference type="Pfam" id="PF00330">
    <property type="entry name" value="Aconitase"/>
    <property type="match status" value="1"/>
</dbReference>
<dbReference type="InterPro" id="IPR036008">
    <property type="entry name" value="Aconitase_4Fe-4S_dom"/>
</dbReference>
<evidence type="ECO:0000313" key="3">
    <source>
        <dbReference type="EMBL" id="CAH8244151.1"/>
    </source>
</evidence>
<evidence type="ECO:0000313" key="4">
    <source>
        <dbReference type="Proteomes" id="UP001154322"/>
    </source>
</evidence>
<evidence type="ECO:0000256" key="1">
    <source>
        <dbReference type="SAM" id="MobiDB-lite"/>
    </source>
</evidence>
<reference evidence="3" key="1">
    <citation type="submission" date="2022-06" db="EMBL/GenBank/DDBJ databases">
        <authorList>
            <person name="Dietemann V."/>
            <person name="Ory F."/>
            <person name="Dainat B."/>
            <person name="Oberhansli S."/>
        </authorList>
    </citation>
    <scope>NUCLEOTIDE SEQUENCE</scope>
    <source>
        <strain evidence="3">Ena-SAMPLE-TAB-26-04-2022-14:26:32:270-5432</strain>
    </source>
</reference>
<feature type="compositionally biased region" description="Basic residues" evidence="1">
    <location>
        <begin position="55"/>
        <end position="64"/>
    </location>
</feature>
<evidence type="ECO:0000259" key="2">
    <source>
        <dbReference type="Pfam" id="PF00330"/>
    </source>
</evidence>
<feature type="region of interest" description="Disordered" evidence="1">
    <location>
        <begin position="44"/>
        <end position="64"/>
    </location>
</feature>
<dbReference type="EMBL" id="CALYLO010000001">
    <property type="protein sequence ID" value="CAH8244151.1"/>
    <property type="molecule type" value="Genomic_DNA"/>
</dbReference>
<dbReference type="Gene3D" id="3.40.1060.10">
    <property type="entry name" value="Aconitase, Domain 2"/>
    <property type="match status" value="1"/>
</dbReference>
<organism evidence="3 4">
    <name type="scientific">Paenibacillus melissococcoides</name>
    <dbReference type="NCBI Taxonomy" id="2912268"/>
    <lineage>
        <taxon>Bacteria</taxon>
        <taxon>Bacillati</taxon>
        <taxon>Bacillota</taxon>
        <taxon>Bacilli</taxon>
        <taxon>Bacillales</taxon>
        <taxon>Paenibacillaceae</taxon>
        <taxon>Paenibacillus</taxon>
    </lineage>
</organism>
<dbReference type="Proteomes" id="UP001154322">
    <property type="component" value="Unassembled WGS sequence"/>
</dbReference>
<dbReference type="InterPro" id="IPR001030">
    <property type="entry name" value="Acoase/IPM_deHydtase_lsu_aba"/>
</dbReference>
<protein>
    <submittedName>
        <fullName evidence="3">Aconitase family protein</fullName>
    </submittedName>
</protein>
<name>A0ABM9FZ31_9BACL</name>
<dbReference type="SUPFAM" id="SSF53732">
    <property type="entry name" value="Aconitase iron-sulfur domain"/>
    <property type="match status" value="1"/>
</dbReference>
<comment type="caution">
    <text evidence="3">The sequence shown here is derived from an EMBL/GenBank/DDBJ whole genome shotgun (WGS) entry which is preliminary data.</text>
</comment>
<accession>A0ABM9FZ31</accession>
<keyword evidence="4" id="KW-1185">Reference proteome</keyword>
<dbReference type="InterPro" id="IPR015932">
    <property type="entry name" value="Aconitase_dom2"/>
</dbReference>
<feature type="domain" description="Aconitase/3-isopropylmalate dehydratase large subunit alpha/beta/alpha" evidence="2">
    <location>
        <begin position="3"/>
        <end position="38"/>
    </location>
</feature>
<sequence>MYYCIEFTGEALVSFIYDSRITVADMATEMGAKTALVSTKGLQPAAASSSSSPMPKRRIAMSKW</sequence>
<dbReference type="RefSeq" id="WP_213426952.1">
    <property type="nucleotide sequence ID" value="NZ_AP031286.1"/>
</dbReference>